<feature type="transmembrane region" description="Helical" evidence="2">
    <location>
        <begin position="32"/>
        <end position="53"/>
    </location>
</feature>
<dbReference type="EMBL" id="CP119317">
    <property type="protein sequence ID" value="WEK53006.1"/>
    <property type="molecule type" value="Genomic_DNA"/>
</dbReference>
<dbReference type="InterPro" id="IPR004474">
    <property type="entry name" value="LytR_CpsA_psr"/>
</dbReference>
<keyword evidence="2" id="KW-0812">Transmembrane</keyword>
<evidence type="ECO:0000313" key="5">
    <source>
        <dbReference type="Proteomes" id="UP001178662"/>
    </source>
</evidence>
<organism evidence="4 5">
    <name type="scientific">Candidatus Cohnella colombiensis</name>
    <dbReference type="NCBI Taxonomy" id="3121368"/>
    <lineage>
        <taxon>Bacteria</taxon>
        <taxon>Bacillati</taxon>
        <taxon>Bacillota</taxon>
        <taxon>Bacilli</taxon>
        <taxon>Bacillales</taxon>
        <taxon>Paenibacillaceae</taxon>
        <taxon>Cohnella</taxon>
    </lineage>
</organism>
<keyword evidence="2" id="KW-0472">Membrane</keyword>
<evidence type="ECO:0000256" key="1">
    <source>
        <dbReference type="ARBA" id="ARBA00006068"/>
    </source>
</evidence>
<protein>
    <submittedName>
        <fullName evidence="4">LCP family protein</fullName>
    </submittedName>
</protein>
<reference evidence="4" key="1">
    <citation type="submission" date="2023-03" db="EMBL/GenBank/DDBJ databases">
        <title>Andean soil-derived lignocellulolytic bacterial consortium as a source of novel taxa and putative plastic-active enzymes.</title>
        <authorList>
            <person name="Diaz-Garcia L."/>
            <person name="Chuvochina M."/>
            <person name="Feuerriegel G."/>
            <person name="Bunk B."/>
            <person name="Sproer C."/>
            <person name="Streit W.R."/>
            <person name="Rodriguez L.M."/>
            <person name="Overmann J."/>
            <person name="Jimenez D.J."/>
        </authorList>
    </citation>
    <scope>NUCLEOTIDE SEQUENCE</scope>
    <source>
        <strain evidence="4">MAG 2441</strain>
    </source>
</reference>
<proteinExistence type="inferred from homology"/>
<dbReference type="InterPro" id="IPR050922">
    <property type="entry name" value="LytR/CpsA/Psr_CW_biosynth"/>
</dbReference>
<name>A0AA95EU99_9BACL</name>
<feature type="domain" description="Cell envelope-related transcriptional attenuator" evidence="3">
    <location>
        <begin position="101"/>
        <end position="271"/>
    </location>
</feature>
<dbReference type="Gene3D" id="3.40.630.190">
    <property type="entry name" value="LCP protein"/>
    <property type="match status" value="1"/>
</dbReference>
<sequence length="382" mass="42933">MRSDRPLPPRTSKQMATSKLNVKDNKFRWGRAILIAVSLVIVGLVGYAGYLYLGYKDTIHKVASQDENAASPIPSSERAQVKPISLVLLGLDYRKELGSMNTDVMMVAAFNPKSKTATVVSIPRDSDLNLADYKTHKANAYYANFYMQAKNKEKLESEDAKQYARTKTREMLEKFFEIPINYTAVIDFQGFVDVIDALGGVDVKVDKDMRYVDKADGTNIDLTKGEQTLKGEDALGFVRYRKSNRGTAESSDFERNARQQEVLGAITDKLKSFGTVWKIDSIFNAVGDNMRTDIPEAQIENMIATYLGINRSDIHFIALEGTWKSPYVNLNKEKLAEAKQALAEELSPLGRSLSAPVDAQYTRDERPMESRVVLCYNQIRFS</sequence>
<dbReference type="Pfam" id="PF03816">
    <property type="entry name" value="LytR_cpsA_psr"/>
    <property type="match status" value="1"/>
</dbReference>
<dbReference type="PANTHER" id="PTHR33392:SF6">
    <property type="entry name" value="POLYISOPRENYL-TEICHOIC ACID--PEPTIDOGLYCAN TEICHOIC ACID TRANSFERASE TAGU"/>
    <property type="match status" value="1"/>
</dbReference>
<comment type="similarity">
    <text evidence="1">Belongs to the LytR/CpsA/Psr (LCP) family.</text>
</comment>
<gene>
    <name evidence="4" type="ORF">P0Y55_10395</name>
</gene>
<keyword evidence="2" id="KW-1133">Transmembrane helix</keyword>
<dbReference type="PANTHER" id="PTHR33392">
    <property type="entry name" value="POLYISOPRENYL-TEICHOIC ACID--PEPTIDOGLYCAN TEICHOIC ACID TRANSFERASE TAGU"/>
    <property type="match status" value="1"/>
</dbReference>
<dbReference type="Proteomes" id="UP001178662">
    <property type="component" value="Chromosome"/>
</dbReference>
<dbReference type="AlphaFoldDB" id="A0AA95EU99"/>
<dbReference type="NCBIfam" id="TIGR00350">
    <property type="entry name" value="lytR_cpsA_psr"/>
    <property type="match status" value="1"/>
</dbReference>
<evidence type="ECO:0000259" key="3">
    <source>
        <dbReference type="Pfam" id="PF03816"/>
    </source>
</evidence>
<evidence type="ECO:0000256" key="2">
    <source>
        <dbReference type="SAM" id="Phobius"/>
    </source>
</evidence>
<evidence type="ECO:0000313" key="4">
    <source>
        <dbReference type="EMBL" id="WEK53006.1"/>
    </source>
</evidence>
<accession>A0AA95EU99</accession>
<keyword evidence="5" id="KW-1185">Reference proteome</keyword>